<sequence>MEFHWIIGSTHDGWLVRDYLKHVRAFSGQLIKAMKQSGVIEVNGEAVTIADRLKPKDVLEVVLPKEHRSNAFQPKQGPLSIVYEDKHILVVNKERGTAVTPNMKDEAGVTLIEAVLAYFDRQGLETTGHVVTRLDRYTSGLVLIAKHRYSHHLMQQVSIDRWYEGIVEGSLAGSGTLNWPIERHLPSIIERKVSEDGQPAVTHYRVKLASHNRKLIELKLETGRTHQIRVHMAHLGFPLVGDDLYGSESRDLTGQALHCKWLKFIHPVSGQQITVYAKTPHKLIELL</sequence>
<organism evidence="6 7">
    <name type="scientific">Alkalibacillus salilacus</name>
    <dbReference type="NCBI Taxonomy" id="284582"/>
    <lineage>
        <taxon>Bacteria</taxon>
        <taxon>Bacillati</taxon>
        <taxon>Bacillota</taxon>
        <taxon>Bacilli</taxon>
        <taxon>Bacillales</taxon>
        <taxon>Bacillaceae</taxon>
        <taxon>Alkalibacillus</taxon>
    </lineage>
</organism>
<dbReference type="InterPro" id="IPR050188">
    <property type="entry name" value="RluA_PseudoU_synthase"/>
</dbReference>
<name>A0ABT9VHE4_9BACI</name>
<dbReference type="PROSITE" id="PS01129">
    <property type="entry name" value="PSI_RLU"/>
    <property type="match status" value="1"/>
</dbReference>
<dbReference type="GO" id="GO:0160140">
    <property type="term" value="F:23S rRNA pseudouridine(1911/1915/1917) synthase activity"/>
    <property type="evidence" value="ECO:0007669"/>
    <property type="project" value="UniProtKB-EC"/>
</dbReference>
<gene>
    <name evidence="6" type="ORF">J2S77_002283</name>
</gene>
<dbReference type="NCBIfam" id="TIGR00005">
    <property type="entry name" value="rluA_subfam"/>
    <property type="match status" value="1"/>
</dbReference>
<dbReference type="EMBL" id="JAUSTQ010000010">
    <property type="protein sequence ID" value="MDQ0160280.1"/>
    <property type="molecule type" value="Genomic_DNA"/>
</dbReference>
<evidence type="ECO:0000256" key="3">
    <source>
        <dbReference type="PROSITE-ProRule" id="PRU00182"/>
    </source>
</evidence>
<dbReference type="Gene3D" id="3.30.2350.10">
    <property type="entry name" value="Pseudouridine synthase"/>
    <property type="match status" value="1"/>
</dbReference>
<evidence type="ECO:0000256" key="4">
    <source>
        <dbReference type="RuleBase" id="RU362028"/>
    </source>
</evidence>
<dbReference type="InterPro" id="IPR006225">
    <property type="entry name" value="PsdUridine_synth_RluC/D"/>
</dbReference>
<evidence type="ECO:0000256" key="2">
    <source>
        <dbReference type="ARBA" id="ARBA00010876"/>
    </source>
</evidence>
<dbReference type="PANTHER" id="PTHR21600">
    <property type="entry name" value="MITOCHONDRIAL RNA PSEUDOURIDINE SYNTHASE"/>
    <property type="match status" value="1"/>
</dbReference>
<dbReference type="EC" id="5.4.99.-" evidence="4"/>
<comment type="similarity">
    <text evidence="2 4">Belongs to the pseudouridine synthase RluA family.</text>
</comment>
<dbReference type="Pfam" id="PF00849">
    <property type="entry name" value="PseudoU_synth_2"/>
    <property type="match status" value="1"/>
</dbReference>
<accession>A0ABT9VHE4</accession>
<comment type="caution">
    <text evidence="6">The sequence shown here is derived from an EMBL/GenBank/DDBJ whole genome shotgun (WGS) entry which is preliminary data.</text>
</comment>
<keyword evidence="3" id="KW-0694">RNA-binding</keyword>
<evidence type="ECO:0000256" key="1">
    <source>
        <dbReference type="ARBA" id="ARBA00000073"/>
    </source>
</evidence>
<keyword evidence="7" id="KW-1185">Reference proteome</keyword>
<comment type="function">
    <text evidence="4">Responsible for synthesis of pseudouridine from uracil.</text>
</comment>
<evidence type="ECO:0000313" key="6">
    <source>
        <dbReference type="EMBL" id="MDQ0160280.1"/>
    </source>
</evidence>
<comment type="catalytic activity">
    <reaction evidence="1 4">
        <text>a uridine in RNA = a pseudouridine in RNA</text>
        <dbReference type="Rhea" id="RHEA:48348"/>
        <dbReference type="Rhea" id="RHEA-COMP:12068"/>
        <dbReference type="Rhea" id="RHEA-COMP:12069"/>
        <dbReference type="ChEBI" id="CHEBI:65314"/>
        <dbReference type="ChEBI" id="CHEBI:65315"/>
    </reaction>
</comment>
<protein>
    <recommendedName>
        <fullName evidence="4">Pseudouridine synthase</fullName>
        <ecNumber evidence="4">5.4.99.-</ecNumber>
    </recommendedName>
</protein>
<dbReference type="InterPro" id="IPR006224">
    <property type="entry name" value="PsdUridine_synth_RluA-like_CS"/>
</dbReference>
<feature type="domain" description="Pseudouridine synthase RsuA/RluA-like" evidence="5">
    <location>
        <begin position="87"/>
        <end position="234"/>
    </location>
</feature>
<dbReference type="CDD" id="cd02869">
    <property type="entry name" value="PseudoU_synth_RluA_like"/>
    <property type="match status" value="1"/>
</dbReference>
<dbReference type="SUPFAM" id="SSF55120">
    <property type="entry name" value="Pseudouridine synthase"/>
    <property type="match status" value="1"/>
</dbReference>
<dbReference type="Proteomes" id="UP001224359">
    <property type="component" value="Unassembled WGS sequence"/>
</dbReference>
<reference evidence="6 7" key="1">
    <citation type="submission" date="2023-07" db="EMBL/GenBank/DDBJ databases">
        <title>Genomic Encyclopedia of Type Strains, Phase IV (KMG-IV): sequencing the most valuable type-strain genomes for metagenomic binning, comparative biology and taxonomic classification.</title>
        <authorList>
            <person name="Goeker M."/>
        </authorList>
    </citation>
    <scope>NUCLEOTIDE SEQUENCE [LARGE SCALE GENOMIC DNA]</scope>
    <source>
        <strain evidence="6 7">DSM 16460</strain>
    </source>
</reference>
<dbReference type="InterPro" id="IPR006145">
    <property type="entry name" value="PsdUridine_synth_RsuA/RluA"/>
</dbReference>
<evidence type="ECO:0000313" key="7">
    <source>
        <dbReference type="Proteomes" id="UP001224359"/>
    </source>
</evidence>
<dbReference type="InterPro" id="IPR020103">
    <property type="entry name" value="PsdUridine_synth_cat_dom_sf"/>
</dbReference>
<dbReference type="RefSeq" id="WP_306977423.1">
    <property type="nucleotide sequence ID" value="NZ_JAUSTQ010000010.1"/>
</dbReference>
<evidence type="ECO:0000259" key="5">
    <source>
        <dbReference type="Pfam" id="PF00849"/>
    </source>
</evidence>
<dbReference type="PROSITE" id="PS50889">
    <property type="entry name" value="S4"/>
    <property type="match status" value="1"/>
</dbReference>
<proteinExistence type="inferred from homology"/>
<dbReference type="PANTHER" id="PTHR21600:SF35">
    <property type="entry name" value="PSEUDOURIDINE SYNTHASE"/>
    <property type="match status" value="1"/>
</dbReference>
<keyword evidence="4 6" id="KW-0413">Isomerase</keyword>